<reference evidence="2" key="1">
    <citation type="journal article" date="2019" name="Int. J. Syst. Evol. Microbiol.">
        <title>The Global Catalogue of Microorganisms (GCM) 10K type strain sequencing project: providing services to taxonomists for standard genome sequencing and annotation.</title>
        <authorList>
            <consortium name="The Broad Institute Genomics Platform"/>
            <consortium name="The Broad Institute Genome Sequencing Center for Infectious Disease"/>
            <person name="Wu L."/>
            <person name="Ma J."/>
        </authorList>
    </citation>
    <scope>NUCLEOTIDE SEQUENCE [LARGE SCALE GENOMIC DNA]</scope>
    <source>
        <strain evidence="2">JCM 17555</strain>
    </source>
</reference>
<dbReference type="Proteomes" id="UP001501337">
    <property type="component" value="Unassembled WGS sequence"/>
</dbReference>
<evidence type="ECO:0000313" key="2">
    <source>
        <dbReference type="Proteomes" id="UP001501337"/>
    </source>
</evidence>
<sequence length="132" mass="14802">MTPSESLEMVGKRYLQAPFAWVDLVRHNALGDAFAIPPGATIRIPLEWLRHSPRPATLADTEGTVWVYRRGETRREAARSGHLLNVGDRIKVEKAPRGCALKTAHASSWDERRTSSSTSSDFLVTPAWWIHV</sequence>
<name>A0ABP7P4P5_9GAMM</name>
<evidence type="ECO:0008006" key="3">
    <source>
        <dbReference type="Google" id="ProtNLM"/>
    </source>
</evidence>
<evidence type="ECO:0000313" key="1">
    <source>
        <dbReference type="EMBL" id="GAA3959075.1"/>
    </source>
</evidence>
<keyword evidence="2" id="KW-1185">Reference proteome</keyword>
<organism evidence="1 2">
    <name type="scientific">Allohahella marinimesophila</name>
    <dbReference type="NCBI Taxonomy" id="1054972"/>
    <lineage>
        <taxon>Bacteria</taxon>
        <taxon>Pseudomonadati</taxon>
        <taxon>Pseudomonadota</taxon>
        <taxon>Gammaproteobacteria</taxon>
        <taxon>Oceanospirillales</taxon>
        <taxon>Hahellaceae</taxon>
        <taxon>Allohahella</taxon>
    </lineage>
</organism>
<comment type="caution">
    <text evidence="1">The sequence shown here is derived from an EMBL/GenBank/DDBJ whole genome shotgun (WGS) entry which is preliminary data.</text>
</comment>
<proteinExistence type="predicted"/>
<accession>A0ABP7P4P5</accession>
<dbReference type="EMBL" id="BAABBO010000007">
    <property type="protein sequence ID" value="GAA3959075.1"/>
    <property type="molecule type" value="Genomic_DNA"/>
</dbReference>
<protein>
    <recommendedName>
        <fullName evidence="3">LysM domain-containing protein</fullName>
    </recommendedName>
</protein>
<gene>
    <name evidence="1" type="ORF">GCM10022278_16780</name>
</gene>